<dbReference type="EMBL" id="JUIW01000013">
    <property type="protein sequence ID" value="RYJ40466.1"/>
    <property type="molecule type" value="Genomic_DNA"/>
</dbReference>
<dbReference type="Proteomes" id="UP000289775">
    <property type="component" value="Unassembled WGS sequence"/>
</dbReference>
<name>A0A444W441_9FLAO</name>
<protein>
    <submittedName>
        <fullName evidence="1">Heat shock protein 90</fullName>
    </submittedName>
</protein>
<reference evidence="1 2" key="1">
    <citation type="submission" date="2014-12" db="EMBL/GenBank/DDBJ databases">
        <title>Genome sequence of Flavobacterium beibuense RSKm HC5.</title>
        <authorList>
            <person name="Kim J.F."/>
            <person name="Song J.Y."/>
            <person name="Kwak M.-J."/>
            <person name="Lee S.-W."/>
        </authorList>
    </citation>
    <scope>NUCLEOTIDE SEQUENCE [LARGE SCALE GENOMIC DNA]</scope>
    <source>
        <strain evidence="1 2">RSKm HC5</strain>
    </source>
</reference>
<evidence type="ECO:0000313" key="2">
    <source>
        <dbReference type="Proteomes" id="UP000289775"/>
    </source>
</evidence>
<evidence type="ECO:0000313" key="1">
    <source>
        <dbReference type="EMBL" id="RYJ40466.1"/>
    </source>
</evidence>
<gene>
    <name evidence="1" type="ORF">NU09_3296</name>
</gene>
<organism evidence="1 2">
    <name type="scientific">Flavobacterium beibuense</name>
    <dbReference type="NCBI Taxonomy" id="657326"/>
    <lineage>
        <taxon>Bacteria</taxon>
        <taxon>Pseudomonadati</taxon>
        <taxon>Bacteroidota</taxon>
        <taxon>Flavobacteriia</taxon>
        <taxon>Flavobacteriales</taxon>
        <taxon>Flavobacteriaceae</taxon>
        <taxon>Flavobacterium</taxon>
    </lineage>
</organism>
<comment type="caution">
    <text evidence="1">The sequence shown here is derived from an EMBL/GenBank/DDBJ whole genome shotgun (WGS) entry which is preliminary data.</text>
</comment>
<dbReference type="Pfam" id="PF14025">
    <property type="entry name" value="DUF4241"/>
    <property type="match status" value="1"/>
</dbReference>
<dbReference type="AlphaFoldDB" id="A0A444W441"/>
<dbReference type="InterPro" id="IPR025335">
    <property type="entry name" value="DUF4241"/>
</dbReference>
<sequence length="233" mass="27149">MKNSDDFEFEYNLDDDMGMQELVEIHVGDLNLPTGKIIASDPFFTYDQRPFKRSVLPDKYPVYIYMAQIDEEHYRVAYAKIKFRTEEASKWVLAVTDDITKDELNELGEDEFFGFPVDSGLACFLDEETNAQLNAKMDALLEKDPESNYYDEVLSEEFKAYSSKNKFSRSLGDWNDHRPDKDSDNNVIMFSSGWGDGYYPSYWGLNENGDNVELVIDFLINEFEEDDNDEDYD</sequence>
<keyword evidence="2" id="KW-1185">Reference proteome</keyword>
<dbReference type="RefSeq" id="WP_129752370.1">
    <property type="nucleotide sequence ID" value="NZ_JUIW01000013.1"/>
</dbReference>
<proteinExistence type="predicted"/>
<dbReference type="OrthoDB" id="9789980at2"/>
<keyword evidence="1" id="KW-0346">Stress response</keyword>
<accession>A0A444W441</accession>